<sequence>MRLSLMIRRPFLQDFRVFISNRTDHNRGRTLYGKTSIHPSIPVVPLIDSGLMTPTMKIRRDRVVAQYKEQIDNLFK</sequence>
<reference evidence="1 2" key="1">
    <citation type="submission" date="2018-10" db="EMBL/GenBank/DDBJ databases">
        <title>A high-quality apple genome assembly.</title>
        <authorList>
            <person name="Hu J."/>
        </authorList>
    </citation>
    <scope>NUCLEOTIDE SEQUENCE [LARGE SCALE GENOMIC DNA]</scope>
    <source>
        <strain evidence="2">cv. HFTH1</strain>
        <tissue evidence="1">Young leaf</tissue>
    </source>
</reference>
<organism evidence="1 2">
    <name type="scientific">Malus domestica</name>
    <name type="common">Apple</name>
    <name type="synonym">Pyrus malus</name>
    <dbReference type="NCBI Taxonomy" id="3750"/>
    <lineage>
        <taxon>Eukaryota</taxon>
        <taxon>Viridiplantae</taxon>
        <taxon>Streptophyta</taxon>
        <taxon>Embryophyta</taxon>
        <taxon>Tracheophyta</taxon>
        <taxon>Spermatophyta</taxon>
        <taxon>Magnoliopsida</taxon>
        <taxon>eudicotyledons</taxon>
        <taxon>Gunneridae</taxon>
        <taxon>Pentapetalae</taxon>
        <taxon>rosids</taxon>
        <taxon>fabids</taxon>
        <taxon>Rosales</taxon>
        <taxon>Rosaceae</taxon>
        <taxon>Amygdaloideae</taxon>
        <taxon>Maleae</taxon>
        <taxon>Malus</taxon>
    </lineage>
</organism>
<keyword evidence="2" id="KW-1185">Reference proteome</keyword>
<dbReference type="EMBL" id="RDQH01000330">
    <property type="protein sequence ID" value="RXI00578.1"/>
    <property type="molecule type" value="Genomic_DNA"/>
</dbReference>
<dbReference type="STRING" id="3750.A0A498JZY7"/>
<gene>
    <name evidence="1" type="ORF">DVH24_000812</name>
</gene>
<accession>A0A498JZY7</accession>
<dbReference type="Proteomes" id="UP000290289">
    <property type="component" value="Chromosome 4"/>
</dbReference>
<protein>
    <recommendedName>
        <fullName evidence="3">AMP-dependent synthetase/ligase domain-containing protein</fullName>
    </recommendedName>
</protein>
<evidence type="ECO:0008006" key="3">
    <source>
        <dbReference type="Google" id="ProtNLM"/>
    </source>
</evidence>
<dbReference type="AlphaFoldDB" id="A0A498JZY7"/>
<evidence type="ECO:0000313" key="1">
    <source>
        <dbReference type="EMBL" id="RXI00578.1"/>
    </source>
</evidence>
<proteinExistence type="predicted"/>
<name>A0A498JZY7_MALDO</name>
<evidence type="ECO:0000313" key="2">
    <source>
        <dbReference type="Proteomes" id="UP000290289"/>
    </source>
</evidence>
<comment type="caution">
    <text evidence="1">The sequence shown here is derived from an EMBL/GenBank/DDBJ whole genome shotgun (WGS) entry which is preliminary data.</text>
</comment>